<dbReference type="STRING" id="452863.Achl_0028"/>
<evidence type="ECO:0000256" key="1">
    <source>
        <dbReference type="ARBA" id="ARBA00005695"/>
    </source>
</evidence>
<dbReference type="CDD" id="cd08491">
    <property type="entry name" value="PBP2_NikA_DppA_OppA_like_12"/>
    <property type="match status" value="1"/>
</dbReference>
<dbReference type="eggNOG" id="COG0747">
    <property type="taxonomic scope" value="Bacteria"/>
</dbReference>
<comment type="similarity">
    <text evidence="1">Belongs to the bacterial solute-binding protein 5 family.</text>
</comment>
<dbReference type="Gene3D" id="3.40.190.10">
    <property type="entry name" value="Periplasmic binding protein-like II"/>
    <property type="match status" value="1"/>
</dbReference>
<evidence type="ECO:0000256" key="5">
    <source>
        <dbReference type="SAM" id="SignalP"/>
    </source>
</evidence>
<evidence type="ECO:0000256" key="4">
    <source>
        <dbReference type="SAM" id="MobiDB-lite"/>
    </source>
</evidence>
<dbReference type="HOGENOM" id="CLU_017028_7_0_11"/>
<reference evidence="7" key="1">
    <citation type="submission" date="2009-01" db="EMBL/GenBank/DDBJ databases">
        <title>Complete sequence of chromosome of Arthrobacter chlorophenolicus A6.</title>
        <authorList>
            <consortium name="US DOE Joint Genome Institute"/>
            <person name="Lucas S."/>
            <person name="Copeland A."/>
            <person name="Lapidus A."/>
            <person name="Glavina del Rio T."/>
            <person name="Tice H."/>
            <person name="Bruce D."/>
            <person name="Goodwin L."/>
            <person name="Pitluck S."/>
            <person name="Goltsman E."/>
            <person name="Clum A."/>
            <person name="Larimer F."/>
            <person name="Land M."/>
            <person name="Hauser L."/>
            <person name="Kyrpides N."/>
            <person name="Mikhailova N."/>
            <person name="Jansson J."/>
            <person name="Richardson P."/>
        </authorList>
    </citation>
    <scope>NUCLEOTIDE SEQUENCE [LARGE SCALE GENOMIC DNA]</scope>
    <source>
        <strain evidence="7">A6</strain>
    </source>
</reference>
<protein>
    <submittedName>
        <fullName evidence="7">Extracellular solute-binding protein family 5</fullName>
    </submittedName>
</protein>
<evidence type="ECO:0000256" key="2">
    <source>
        <dbReference type="ARBA" id="ARBA00022448"/>
    </source>
</evidence>
<feature type="domain" description="Solute-binding protein family 5" evidence="6">
    <location>
        <begin position="88"/>
        <end position="435"/>
    </location>
</feature>
<feature type="region of interest" description="Disordered" evidence="4">
    <location>
        <begin position="497"/>
        <end position="520"/>
    </location>
</feature>
<dbReference type="AlphaFoldDB" id="B8H857"/>
<evidence type="ECO:0000256" key="3">
    <source>
        <dbReference type="ARBA" id="ARBA00022729"/>
    </source>
</evidence>
<dbReference type="Proteomes" id="UP000002505">
    <property type="component" value="Chromosome"/>
</dbReference>
<dbReference type="InterPro" id="IPR000914">
    <property type="entry name" value="SBP_5_dom"/>
</dbReference>
<evidence type="ECO:0000259" key="6">
    <source>
        <dbReference type="Pfam" id="PF00496"/>
    </source>
</evidence>
<dbReference type="RefSeq" id="WP_012630767.1">
    <property type="nucleotide sequence ID" value="NC_011886.1"/>
</dbReference>
<sequence>MTSSSKFPFSTAAVKWPALAAVAVLGLSGCSVANSDGAGGGAADTVRVVLGQEPPTLEACESNLTSTGVVVRSNVTEPLIERNPQSGELEPKLATEWKATSDTEWTLKLREGVNFQDGTPFNAEAAAFTIDRAVNSKLGCNVEGYVFGDADLDVKAVDATTLTVTTPEPDPILPLRLSFLEVVPTSTSTTEKVREPIGTGPYKIDSWDAGQKISLSSWDGYWGNKPAYAKAEYQWRSESSVRAAMITSGEADVAMGLSPDDNIGDLGVDYPNNETVALRMDANEAPLNDIRIRQAVNYAIDKEGIVNSLYQGKHQVAAQLVPEGIVGHNDELKGWPFDLEKAKSLVAEAKADGVDTSKQISLVVRSAQFPKITELAQVLQEQLSQAGLNVKLKMLETSQHLTYQVRPFAEDDGAVALMTQHGNQAGDAAFTVDQYMLSTGAQSYFGTPEFDAMIKKADAASGDDRQKAFEEIFAYQNDKVVQFAHISHQTGILGKAKSVNYTPNSSSGDELRISEMTPAS</sequence>
<gene>
    <name evidence="7" type="ordered locus">Achl_0028</name>
</gene>
<dbReference type="Pfam" id="PF00496">
    <property type="entry name" value="SBP_bac_5"/>
    <property type="match status" value="1"/>
</dbReference>
<evidence type="ECO:0000313" key="7">
    <source>
        <dbReference type="EMBL" id="ACL38031.1"/>
    </source>
</evidence>
<dbReference type="EMBL" id="CP001341">
    <property type="protein sequence ID" value="ACL38031.1"/>
    <property type="molecule type" value="Genomic_DNA"/>
</dbReference>
<feature type="compositionally biased region" description="Polar residues" evidence="4">
    <location>
        <begin position="499"/>
        <end position="508"/>
    </location>
</feature>
<organism evidence="7 8">
    <name type="scientific">Pseudarthrobacter chlorophenolicus (strain ATCC 700700 / DSM 12829 / CIP 107037 / JCM 12360 / KCTC 9906 / NCIMB 13794 / A6)</name>
    <name type="common">Arthrobacter chlorophenolicus</name>
    <dbReference type="NCBI Taxonomy" id="452863"/>
    <lineage>
        <taxon>Bacteria</taxon>
        <taxon>Bacillati</taxon>
        <taxon>Actinomycetota</taxon>
        <taxon>Actinomycetes</taxon>
        <taxon>Micrococcales</taxon>
        <taxon>Micrococcaceae</taxon>
        <taxon>Pseudarthrobacter</taxon>
    </lineage>
</organism>
<name>B8H857_PSECP</name>
<dbReference type="SUPFAM" id="SSF53850">
    <property type="entry name" value="Periplasmic binding protein-like II"/>
    <property type="match status" value="1"/>
</dbReference>
<dbReference type="InterPro" id="IPR030678">
    <property type="entry name" value="Peptide/Ni-bd"/>
</dbReference>
<evidence type="ECO:0000313" key="8">
    <source>
        <dbReference type="Proteomes" id="UP000002505"/>
    </source>
</evidence>
<dbReference type="PIRSF" id="PIRSF002741">
    <property type="entry name" value="MppA"/>
    <property type="match status" value="1"/>
</dbReference>
<keyword evidence="2" id="KW-0813">Transport</keyword>
<dbReference type="GO" id="GO:1904680">
    <property type="term" value="F:peptide transmembrane transporter activity"/>
    <property type="evidence" value="ECO:0007669"/>
    <property type="project" value="TreeGrafter"/>
</dbReference>
<dbReference type="KEGG" id="ach:Achl_0028"/>
<feature type="signal peptide" evidence="5">
    <location>
        <begin position="1"/>
        <end position="33"/>
    </location>
</feature>
<keyword evidence="3 5" id="KW-0732">Signal</keyword>
<proteinExistence type="inferred from homology"/>
<accession>B8H857</accession>
<dbReference type="GO" id="GO:0015833">
    <property type="term" value="P:peptide transport"/>
    <property type="evidence" value="ECO:0007669"/>
    <property type="project" value="TreeGrafter"/>
</dbReference>
<dbReference type="GO" id="GO:0043190">
    <property type="term" value="C:ATP-binding cassette (ABC) transporter complex"/>
    <property type="evidence" value="ECO:0007669"/>
    <property type="project" value="InterPro"/>
</dbReference>
<dbReference type="Gene3D" id="3.10.105.10">
    <property type="entry name" value="Dipeptide-binding Protein, Domain 3"/>
    <property type="match status" value="1"/>
</dbReference>
<dbReference type="GO" id="GO:0042597">
    <property type="term" value="C:periplasmic space"/>
    <property type="evidence" value="ECO:0007669"/>
    <property type="project" value="UniProtKB-ARBA"/>
</dbReference>
<keyword evidence="8" id="KW-1185">Reference proteome</keyword>
<dbReference type="PANTHER" id="PTHR30290:SF9">
    <property type="entry name" value="OLIGOPEPTIDE-BINDING PROTEIN APPA"/>
    <property type="match status" value="1"/>
</dbReference>
<feature type="chain" id="PRO_5038914122" evidence="5">
    <location>
        <begin position="34"/>
        <end position="520"/>
    </location>
</feature>
<dbReference type="PANTHER" id="PTHR30290">
    <property type="entry name" value="PERIPLASMIC BINDING COMPONENT OF ABC TRANSPORTER"/>
    <property type="match status" value="1"/>
</dbReference>
<dbReference type="PROSITE" id="PS51257">
    <property type="entry name" value="PROKAR_LIPOPROTEIN"/>
    <property type="match status" value="1"/>
</dbReference>
<dbReference type="InterPro" id="IPR039424">
    <property type="entry name" value="SBP_5"/>
</dbReference>
<dbReference type="OrthoDB" id="5243526at2"/>